<organism evidence="2 3">
    <name type="scientific">Haemaphysalis longicornis</name>
    <name type="common">Bush tick</name>
    <dbReference type="NCBI Taxonomy" id="44386"/>
    <lineage>
        <taxon>Eukaryota</taxon>
        <taxon>Metazoa</taxon>
        <taxon>Ecdysozoa</taxon>
        <taxon>Arthropoda</taxon>
        <taxon>Chelicerata</taxon>
        <taxon>Arachnida</taxon>
        <taxon>Acari</taxon>
        <taxon>Parasitiformes</taxon>
        <taxon>Ixodida</taxon>
        <taxon>Ixodoidea</taxon>
        <taxon>Ixodidae</taxon>
        <taxon>Haemaphysalinae</taxon>
        <taxon>Haemaphysalis</taxon>
    </lineage>
</organism>
<keyword evidence="3" id="KW-1185">Reference proteome</keyword>
<gene>
    <name evidence="2" type="ORF">HPB48_024607</name>
</gene>
<evidence type="ECO:0000313" key="2">
    <source>
        <dbReference type="EMBL" id="KAH9383386.1"/>
    </source>
</evidence>
<accession>A0A9J6H8H7</accession>
<proteinExistence type="predicted"/>
<name>A0A9J6H8H7_HAELO</name>
<dbReference type="OrthoDB" id="8196581at2759"/>
<comment type="caution">
    <text evidence="2">The sequence shown here is derived from an EMBL/GenBank/DDBJ whole genome shotgun (WGS) entry which is preliminary data.</text>
</comment>
<dbReference type="VEuPathDB" id="VectorBase:HLOH_064897"/>
<protein>
    <submittedName>
        <fullName evidence="2">Uncharacterized protein</fullName>
    </submittedName>
</protein>
<feature type="coiled-coil region" evidence="1">
    <location>
        <begin position="49"/>
        <end position="80"/>
    </location>
</feature>
<keyword evidence="1" id="KW-0175">Coiled coil</keyword>
<evidence type="ECO:0000313" key="3">
    <source>
        <dbReference type="Proteomes" id="UP000821853"/>
    </source>
</evidence>
<dbReference type="AlphaFoldDB" id="A0A9J6H8H7"/>
<evidence type="ECO:0000256" key="1">
    <source>
        <dbReference type="SAM" id="Coils"/>
    </source>
</evidence>
<dbReference type="EMBL" id="JABSTR010001068">
    <property type="protein sequence ID" value="KAH9383386.1"/>
    <property type="molecule type" value="Genomic_DNA"/>
</dbReference>
<sequence length="112" mass="13105">MTMGDRPPNSIKELLKHFTDMTSNLKQVLDEVKKSMQFINNTFEDLCGTKQELDNLKKYNAALKKEKDELAMAMLSATKELTDLKQYTRKNNLEIKGIPKEKKNRSWKLLKR</sequence>
<dbReference type="Proteomes" id="UP000821853">
    <property type="component" value="Unassembled WGS sequence"/>
</dbReference>
<reference evidence="2 3" key="1">
    <citation type="journal article" date="2020" name="Cell">
        <title>Large-Scale Comparative Analyses of Tick Genomes Elucidate Their Genetic Diversity and Vector Capacities.</title>
        <authorList>
            <consortium name="Tick Genome and Microbiome Consortium (TIGMIC)"/>
            <person name="Jia N."/>
            <person name="Wang J."/>
            <person name="Shi W."/>
            <person name="Du L."/>
            <person name="Sun Y."/>
            <person name="Zhan W."/>
            <person name="Jiang J.F."/>
            <person name="Wang Q."/>
            <person name="Zhang B."/>
            <person name="Ji P."/>
            <person name="Bell-Sakyi L."/>
            <person name="Cui X.M."/>
            <person name="Yuan T.T."/>
            <person name="Jiang B.G."/>
            <person name="Yang W.F."/>
            <person name="Lam T.T."/>
            <person name="Chang Q.C."/>
            <person name="Ding S.J."/>
            <person name="Wang X.J."/>
            <person name="Zhu J.G."/>
            <person name="Ruan X.D."/>
            <person name="Zhao L."/>
            <person name="Wei J.T."/>
            <person name="Ye R.Z."/>
            <person name="Que T.C."/>
            <person name="Du C.H."/>
            <person name="Zhou Y.H."/>
            <person name="Cheng J.X."/>
            <person name="Dai P.F."/>
            <person name="Guo W.B."/>
            <person name="Han X.H."/>
            <person name="Huang E.J."/>
            <person name="Li L.F."/>
            <person name="Wei W."/>
            <person name="Gao Y.C."/>
            <person name="Liu J.Z."/>
            <person name="Shao H.Z."/>
            <person name="Wang X."/>
            <person name="Wang C.C."/>
            <person name="Yang T.C."/>
            <person name="Huo Q.B."/>
            <person name="Li W."/>
            <person name="Chen H.Y."/>
            <person name="Chen S.E."/>
            <person name="Zhou L.G."/>
            <person name="Ni X.B."/>
            <person name="Tian J.H."/>
            <person name="Sheng Y."/>
            <person name="Liu T."/>
            <person name="Pan Y.S."/>
            <person name="Xia L.Y."/>
            <person name="Li J."/>
            <person name="Zhao F."/>
            <person name="Cao W.C."/>
        </authorList>
    </citation>
    <scope>NUCLEOTIDE SEQUENCE [LARGE SCALE GENOMIC DNA]</scope>
    <source>
        <strain evidence="2">HaeL-2018</strain>
    </source>
</reference>